<feature type="coiled-coil region" evidence="2">
    <location>
        <begin position="868"/>
        <end position="895"/>
    </location>
</feature>
<sequence length="1720" mass="194900">MAIDGPTCYFCSHLTEVASPTESHGDVGVDIRNDLQVYVGGGTCLPLPEAAIEYLQWHYPDAGKTHHSQPSGFISDSDIMGVNYEAKYILEKDDREDINLPRDHAAVVPVFNRAKYISVSRPSLLIANYKVCETLCGHGIFQEALSLRKSEKCKQLEEAAGISGRNDNTRNIFLSYPSGDKVFNVFFQIGNHSSEIDEKNLKINIMQAILQCHDDRAVFSTMCGPFLEQAAIVVAFPAFPFIEREHILRFLKCESCSQKILTKDDLLHPDALKEFLRRNGVWEPPSIIAEATSSSERLFREIFSLYICASSSIEMAYSCLQHFPANDDQMEKIACILTPEQKRLVDEDEKSSWLLPIAGASGTGKTLVVKERAKRIGKQEGAQVLVVNLAGGHLTKNFQHEFERLTNIMVLDGRDEEISQDSDGIFAFLQRRGKGKHVLLDEVPLTLGMKGELDEKALSKHWENMSSLEGIVRSLTIAFRPNDAAYTRYINPHEIKVAGQNMNVLNIVKRNPRHVTDLFLALGEYARKVFICEEPTLRDLHFGHPEEELLPTFFPIPSCFTIHDACKSKLVCEAVRSSQAIQTILSKYSITSDSPLYIVVDTIDRRNCLMNTLDLMYRTEVSFIDSGGRYRGSSSSSIIIVTGDQILGYHMNNTILILDLPDYKWKNYVRLISSCQNNVIIIVEHEALHIGKYSQMKPLRTENAMEEIMSDNGKEYEKELQEKMERAEEMGGEGKMARLDEPAWRQMIPAFQVNANLHGTSEEYSYPVENPPLLTVIFGPPSSGKSTLLLERIKHIARRRNEGEKHQGILLHMGSALSQEAARAYLEDYSSALDLKRTEPLSPQDIINYDGVEKARWQYRSSIIHIYVDDYSIQANDTEEEVNKWMQALKDLTEQQEQDLILTVVFKPHSKSGRKISVDELISFFQSQEKVEVITVPKRSLARYSSPSLLANISKNETSNPLRFQTKSLCTASHSGVFVHGPQPKHIKVKYNCPGHHLTRKCKGQEHCGPFMGAFLCFRYVLTFENDKSIYVMVTDPKLLSCLESLSEDHAKRLTFVAPEDFRGCESNVTVAVNVEDTWILDSISRARTSLYIIDCLPDHEGVWQELREDGFLEIQEVSGDWVIDADTLDSLHSFGDFLCEKIHGEDSTTLLDNMKAAADLFQKGMKGKPDIYKLRKSNIMKNDEMGIAKYDVGARILGNGEERTIILVGQTGAGKTTIINGLANYIYGVEWKDDFRFKLITEMADLHEREKAHSQTKEISAYSFNWQEGMRIPYTLTVIDTPGFGDSEGIHKDEELVFKMLEFFNQCAPFGLESINAVGFVLPCSTPRLTATQKYICHAITQLFGNDAKDKFVLLISFSDAQDPPAISTINEAKISYESFHTFNNSALFANSSDPLQEMLWEIGQKSSEDFLKSLGEMSPISLALTKQVLAERRILKETLENLQDNIPRAISKISELQNQCKILREKHEKVTELVRFEEKQIQISLKRKEKAINCITCQTTCEYPTQMSKLKDIEKSGCMESDEQNVKCKKCQCPSKTHRLQSIRYEMKSFYKQKNPEDGDNVAQQIEAKAVQERSLRNLTEEIQKSQVELFAQIQKAHMSKARLEKIALNPEPLSLEEYINFLINIEKKEGIDGSRSRIEQLEYAKEASKLCRQILEEKGSGETILPDVMSILEKEEIKFETLGMETVEEIEQPSSMVDTIKALFISFFGKISKKIRS</sequence>
<feature type="coiled-coil region" evidence="2">
    <location>
        <begin position="1427"/>
        <end position="1475"/>
    </location>
</feature>
<protein>
    <recommendedName>
        <fullName evidence="3">Septin-type G domain-containing protein</fullName>
    </recommendedName>
</protein>
<keyword evidence="1" id="KW-0547">Nucleotide-binding</keyword>
<evidence type="ECO:0000256" key="1">
    <source>
        <dbReference type="RuleBase" id="RU004560"/>
    </source>
</evidence>
<feature type="coiled-coil region" evidence="2">
    <location>
        <begin position="1564"/>
        <end position="1591"/>
    </location>
</feature>
<proteinExistence type="inferred from homology"/>
<dbReference type="OrthoDB" id="2386367at2759"/>
<dbReference type="Gene3D" id="3.40.50.300">
    <property type="entry name" value="P-loop containing nucleotide triphosphate hydrolases"/>
    <property type="match status" value="1"/>
</dbReference>
<comment type="similarity">
    <text evidence="1">Belongs to the TRAFAC class TrmE-Era-EngA-EngB-Septin-like GTPase superfamily. Septin GTPase family.</text>
</comment>
<dbReference type="PANTHER" id="PTHR32046:SF14">
    <property type="match status" value="1"/>
</dbReference>
<evidence type="ECO:0000313" key="5">
    <source>
        <dbReference type="Proteomes" id="UP000677054"/>
    </source>
</evidence>
<dbReference type="Proteomes" id="UP000677054">
    <property type="component" value="Unassembled WGS sequence"/>
</dbReference>
<dbReference type="SUPFAM" id="SSF52540">
    <property type="entry name" value="P-loop containing nucleoside triphosphate hydrolases"/>
    <property type="match status" value="3"/>
</dbReference>
<gene>
    <name evidence="4" type="ORF">DSTB1V02_LOCUS7078</name>
</gene>
<reference evidence="4" key="1">
    <citation type="submission" date="2020-11" db="EMBL/GenBank/DDBJ databases">
        <authorList>
            <person name="Tran Van P."/>
        </authorList>
    </citation>
    <scope>NUCLEOTIDE SEQUENCE</scope>
</reference>
<organism evidence="4">
    <name type="scientific">Darwinula stevensoni</name>
    <dbReference type="NCBI Taxonomy" id="69355"/>
    <lineage>
        <taxon>Eukaryota</taxon>
        <taxon>Metazoa</taxon>
        <taxon>Ecdysozoa</taxon>
        <taxon>Arthropoda</taxon>
        <taxon>Crustacea</taxon>
        <taxon>Oligostraca</taxon>
        <taxon>Ostracoda</taxon>
        <taxon>Podocopa</taxon>
        <taxon>Podocopida</taxon>
        <taxon>Darwinulocopina</taxon>
        <taxon>Darwinuloidea</taxon>
        <taxon>Darwinulidae</taxon>
        <taxon>Darwinula</taxon>
    </lineage>
</organism>
<dbReference type="InterPro" id="IPR030379">
    <property type="entry name" value="G_SEPTIN_dom"/>
</dbReference>
<feature type="domain" description="Septin-type G" evidence="3">
    <location>
        <begin position="1201"/>
        <end position="1288"/>
    </location>
</feature>
<name>A0A7R8XCB4_9CRUS</name>
<dbReference type="InterPro" id="IPR027417">
    <property type="entry name" value="P-loop_NTPase"/>
</dbReference>
<dbReference type="EMBL" id="CAJPEV010001390">
    <property type="protein sequence ID" value="CAG0892389.1"/>
    <property type="molecule type" value="Genomic_DNA"/>
</dbReference>
<accession>A0A7R8XCB4</accession>
<evidence type="ECO:0000256" key="2">
    <source>
        <dbReference type="SAM" id="Coils"/>
    </source>
</evidence>
<evidence type="ECO:0000259" key="3">
    <source>
        <dbReference type="Pfam" id="PF00735"/>
    </source>
</evidence>
<keyword evidence="5" id="KW-1185">Reference proteome</keyword>
<dbReference type="PANTHER" id="PTHR32046">
    <property type="entry name" value="G DOMAIN-CONTAINING PROTEIN"/>
    <property type="match status" value="1"/>
</dbReference>
<keyword evidence="2" id="KW-0175">Coiled coil</keyword>
<evidence type="ECO:0000313" key="4">
    <source>
        <dbReference type="EMBL" id="CAD7247244.1"/>
    </source>
</evidence>
<dbReference type="EMBL" id="LR900907">
    <property type="protein sequence ID" value="CAD7247244.1"/>
    <property type="molecule type" value="Genomic_DNA"/>
</dbReference>
<keyword evidence="1" id="KW-0342">GTP-binding</keyword>
<dbReference type="Pfam" id="PF00735">
    <property type="entry name" value="Septin"/>
    <property type="match status" value="1"/>
</dbReference>
<dbReference type="GO" id="GO:0005525">
    <property type="term" value="F:GTP binding"/>
    <property type="evidence" value="ECO:0007669"/>
    <property type="project" value="UniProtKB-KW"/>
</dbReference>